<dbReference type="OrthoDB" id="396942at2"/>
<feature type="chain" id="PRO_5003318489" description="BspA family leucine-rich repeat surface protein" evidence="2">
    <location>
        <begin position="20"/>
        <end position="312"/>
    </location>
</feature>
<reference evidence="4" key="1">
    <citation type="journal article" date="2011" name="BMC Genomics">
        <title>Mycoplasma mycoides, from "mycoides Small Colony" to "capri". A microevolutionary perspective.</title>
        <authorList>
            <person name="Thiaucourt F."/>
            <person name="Manso-Silvan L."/>
            <person name="Salah W."/>
            <person name="Barbe V."/>
            <person name="Berger A."/>
            <person name="Jacob D."/>
            <person name="Breton M."/>
            <person name="Dupuy V."/>
            <person name="Lomenech A.M."/>
            <person name="Blanchard A."/>
            <person name="Sirand-Pugnet P."/>
        </authorList>
    </citation>
    <scope>NUCLEOTIDE SEQUENCE [LARGE SCALE GENOMIC DNA]</scope>
    <source>
        <strain evidence="4">95010</strain>
    </source>
</reference>
<keyword evidence="1" id="KW-1133">Transmembrane helix</keyword>
<feature type="transmembrane region" description="Helical" evidence="1">
    <location>
        <begin position="284"/>
        <end position="307"/>
    </location>
</feature>
<evidence type="ECO:0000256" key="2">
    <source>
        <dbReference type="SAM" id="SignalP"/>
    </source>
</evidence>
<sequence length="312" mass="35775">MKKLMVVLTSFFVCSSLFALVSFLDFNNNLIKLSFNEVKKESQPHEYQPNNNKEIKTIGFFKKDGKITIRPIPWYVEKVTSTLPSEIESLYGAFANRFEHHGKVTGFENWNTENITDMSYVFYNNQIVNVNVSSWKTDKVTNMKGMFKGAIKFNNDDKPLDWKTDSVTDMESMFDGATSFNQKLNGWNVDKVDNNKNFSRGSGFWNEPNKRPKWKTPEINDEIVKKENTNTKEIIHKSPEKPKVKIPWTKIVTPARKIHPELKSISKPNITTLKQETKKLSTPAIVGIVVGSQVVLTSLAAGIPYLIKRFKK</sequence>
<reference evidence="4" key="2">
    <citation type="journal article" date="2011" name="BMC Genomics">
        <title>Mycoplasma mycoides, from mycoides Small Colony to capri. A microevolutionary perspective.</title>
        <authorList>
            <person name="Thiaucourt F."/>
            <person name="Manso-Silvan L."/>
            <person name="Salah W."/>
            <person name="Barbe V."/>
            <person name="Berger A."/>
            <person name="Jacob D."/>
            <person name="Breton M."/>
            <person name="Dupuy V."/>
            <person name="Lomenech A.M."/>
            <person name="Blanchard A."/>
            <person name="Sirand-Pugnet P."/>
        </authorList>
    </citation>
    <scope>NUCLEOTIDE SEQUENCE [LARGE SCALE GENOMIC DNA]</scope>
    <source>
        <strain evidence="4">95010</strain>
    </source>
</reference>
<accession>F4MP18</accession>
<name>F4MP18_MYCML</name>
<evidence type="ECO:0000313" key="4">
    <source>
        <dbReference type="Proteomes" id="UP000010103"/>
    </source>
</evidence>
<dbReference type="RefSeq" id="WP_013729278.1">
    <property type="nucleotide sequence ID" value="NC_015431.1"/>
</dbReference>
<keyword evidence="1" id="KW-0812">Transmembrane</keyword>
<evidence type="ECO:0000256" key="1">
    <source>
        <dbReference type="SAM" id="Phobius"/>
    </source>
</evidence>
<dbReference type="NCBIfam" id="TIGR02167">
    <property type="entry name" value="Liste_lipo_26"/>
    <property type="match status" value="1"/>
</dbReference>
<dbReference type="EMBL" id="FQ377874">
    <property type="protein sequence ID" value="CBW53850.1"/>
    <property type="molecule type" value="Genomic_DNA"/>
</dbReference>
<dbReference type="Proteomes" id="UP000010103">
    <property type="component" value="Chromosome"/>
</dbReference>
<dbReference type="HOGENOM" id="CLU_074335_0_0_14"/>
<evidence type="ECO:0008006" key="5">
    <source>
        <dbReference type="Google" id="ProtNLM"/>
    </source>
</evidence>
<dbReference type="KEGG" id="mml:MLC_1220"/>
<dbReference type="AlphaFoldDB" id="F4MP18"/>
<organism evidence="3 4">
    <name type="scientific">Mycoplasma mycoides subsp. capri LC str. 95010</name>
    <dbReference type="NCBI Taxonomy" id="862259"/>
    <lineage>
        <taxon>Bacteria</taxon>
        <taxon>Bacillati</taxon>
        <taxon>Mycoplasmatota</taxon>
        <taxon>Mollicutes</taxon>
        <taxon>Mycoplasmataceae</taxon>
        <taxon>Mycoplasma</taxon>
    </lineage>
</organism>
<protein>
    <recommendedName>
        <fullName evidence="5">BspA family leucine-rich repeat surface protein</fullName>
    </recommendedName>
</protein>
<dbReference type="InterPro" id="IPR005046">
    <property type="entry name" value="DUF285"/>
</dbReference>
<dbReference type="Pfam" id="PF03382">
    <property type="entry name" value="DUF285"/>
    <property type="match status" value="1"/>
</dbReference>
<evidence type="ECO:0000313" key="3">
    <source>
        <dbReference type="EMBL" id="CBW53850.1"/>
    </source>
</evidence>
<proteinExistence type="predicted"/>
<keyword evidence="1" id="KW-0472">Membrane</keyword>
<dbReference type="InterPro" id="IPR011889">
    <property type="entry name" value="Liste_lipo_26"/>
</dbReference>
<gene>
    <name evidence="3" type="ORF">MLC_1220</name>
</gene>
<keyword evidence="2" id="KW-0732">Signal</keyword>
<feature type="signal peptide" evidence="2">
    <location>
        <begin position="1"/>
        <end position="19"/>
    </location>
</feature>